<reference evidence="1 2" key="1">
    <citation type="journal article" date="2019" name="Commun. Biol.">
        <title>The bagworm genome reveals a unique fibroin gene that provides high tensile strength.</title>
        <authorList>
            <person name="Kono N."/>
            <person name="Nakamura H."/>
            <person name="Ohtoshi R."/>
            <person name="Tomita M."/>
            <person name="Numata K."/>
            <person name="Arakawa K."/>
        </authorList>
    </citation>
    <scope>NUCLEOTIDE SEQUENCE [LARGE SCALE GENOMIC DNA]</scope>
</reference>
<organism evidence="1 2">
    <name type="scientific">Eumeta variegata</name>
    <name type="common">Bagworm moth</name>
    <name type="synonym">Eumeta japonica</name>
    <dbReference type="NCBI Taxonomy" id="151549"/>
    <lineage>
        <taxon>Eukaryota</taxon>
        <taxon>Metazoa</taxon>
        <taxon>Ecdysozoa</taxon>
        <taxon>Arthropoda</taxon>
        <taxon>Hexapoda</taxon>
        <taxon>Insecta</taxon>
        <taxon>Pterygota</taxon>
        <taxon>Neoptera</taxon>
        <taxon>Endopterygota</taxon>
        <taxon>Lepidoptera</taxon>
        <taxon>Glossata</taxon>
        <taxon>Ditrysia</taxon>
        <taxon>Tineoidea</taxon>
        <taxon>Psychidae</taxon>
        <taxon>Oiketicinae</taxon>
        <taxon>Eumeta</taxon>
    </lineage>
</organism>
<gene>
    <name evidence="1" type="ORF">EVAR_86947_1</name>
</gene>
<dbReference type="EMBL" id="BGZK01000488">
    <property type="protein sequence ID" value="GBP46694.1"/>
    <property type="molecule type" value="Genomic_DNA"/>
</dbReference>
<keyword evidence="2" id="KW-1185">Reference proteome</keyword>
<evidence type="ECO:0000313" key="1">
    <source>
        <dbReference type="EMBL" id="GBP46694.1"/>
    </source>
</evidence>
<dbReference type="AlphaFoldDB" id="A0A4C1W985"/>
<comment type="caution">
    <text evidence="1">The sequence shown here is derived from an EMBL/GenBank/DDBJ whole genome shotgun (WGS) entry which is preliminary data.</text>
</comment>
<evidence type="ECO:0000313" key="2">
    <source>
        <dbReference type="Proteomes" id="UP000299102"/>
    </source>
</evidence>
<accession>A0A4C1W985</accession>
<sequence>MFTDAKVRRSSCNKLSYGGRRRCRNGTVDGHAGGPRPGRLCRLSAAPHHIKQTDHRHNICTLYIFCRRHSTASNVSRSTPALRAGELMYYRPTRFTLKTWQRFTVIYEFRTQSKMLNSKLDSSVPARTASVTFGF</sequence>
<proteinExistence type="predicted"/>
<dbReference type="Proteomes" id="UP000299102">
    <property type="component" value="Unassembled WGS sequence"/>
</dbReference>
<name>A0A4C1W985_EUMVA</name>
<protein>
    <submittedName>
        <fullName evidence="1">Uncharacterized protein</fullName>
    </submittedName>
</protein>